<keyword evidence="4" id="KW-1185">Reference proteome</keyword>
<gene>
    <name evidence="3" type="primary">resA_4</name>
    <name evidence="3" type="ORF">NCTC11190_01036</name>
</gene>
<evidence type="ECO:0000259" key="2">
    <source>
        <dbReference type="PROSITE" id="PS51352"/>
    </source>
</evidence>
<dbReference type="CDD" id="cd02966">
    <property type="entry name" value="TlpA_like_family"/>
    <property type="match status" value="1"/>
</dbReference>
<keyword evidence="1" id="KW-0676">Redox-active center</keyword>
<dbReference type="PANTHER" id="PTHR42852">
    <property type="entry name" value="THIOL:DISULFIDE INTERCHANGE PROTEIN DSBE"/>
    <property type="match status" value="1"/>
</dbReference>
<dbReference type="RefSeq" id="WP_051214249.1">
    <property type="nucleotide sequence ID" value="NZ_UGVL01000001.1"/>
</dbReference>
<organism evidence="3 4">
    <name type="scientific">Rikenella microfusus</name>
    <dbReference type="NCBI Taxonomy" id="28139"/>
    <lineage>
        <taxon>Bacteria</taxon>
        <taxon>Pseudomonadati</taxon>
        <taxon>Bacteroidota</taxon>
        <taxon>Bacteroidia</taxon>
        <taxon>Bacteroidales</taxon>
        <taxon>Rikenellaceae</taxon>
        <taxon>Rikenella</taxon>
    </lineage>
</organism>
<dbReference type="InterPro" id="IPR050553">
    <property type="entry name" value="Thioredoxin_ResA/DsbE_sf"/>
</dbReference>
<evidence type="ECO:0000313" key="3">
    <source>
        <dbReference type="EMBL" id="SUE33824.1"/>
    </source>
</evidence>
<reference evidence="3 4" key="1">
    <citation type="submission" date="2018-06" db="EMBL/GenBank/DDBJ databases">
        <authorList>
            <consortium name="Pathogen Informatics"/>
            <person name="Doyle S."/>
        </authorList>
    </citation>
    <scope>NUCLEOTIDE SEQUENCE [LARGE SCALE GENOMIC DNA]</scope>
    <source>
        <strain evidence="3 4">NCTC11190</strain>
    </source>
</reference>
<dbReference type="SUPFAM" id="SSF52833">
    <property type="entry name" value="Thioredoxin-like"/>
    <property type="match status" value="1"/>
</dbReference>
<proteinExistence type="predicted"/>
<dbReference type="InterPro" id="IPR013766">
    <property type="entry name" value="Thioredoxin_domain"/>
</dbReference>
<evidence type="ECO:0000256" key="1">
    <source>
        <dbReference type="ARBA" id="ARBA00023284"/>
    </source>
</evidence>
<dbReference type="AlphaFoldDB" id="A0A379MQ26"/>
<dbReference type="PROSITE" id="PS51352">
    <property type="entry name" value="THIOREDOXIN_2"/>
    <property type="match status" value="1"/>
</dbReference>
<dbReference type="Proteomes" id="UP000255233">
    <property type="component" value="Unassembled WGS sequence"/>
</dbReference>
<dbReference type="Gene3D" id="3.40.30.10">
    <property type="entry name" value="Glutaredoxin"/>
    <property type="match status" value="1"/>
</dbReference>
<sequence length="391" mass="43429">MKKLVPVFALSAALLGACSGSGDSRLSVSISGMPDDSLICSWFTPATVRERGDMTTVLVGGTRNGDKTEFDIDLPDGEHLYRIFLAPQSFRGDGPRQNMELFLLPGERPRIEAAYDAKSKAIEYTLEGSADQQRWREATRAVEPLQLRLDMLSATAMMISPDRRNPNDTVYLQIRHLGDSIRKIKTDYIVAHPADPVSGFFLTTLPNDAGFDSLYNRLDESVRQGPLKEWLDLQKELSDKLVASRQARETVKTGAVAPDFTLPDADGKEFVLSSLYGQGKYVVLDFWGTWCGWCMKGMPAMKEAYAKHRTAVEFVGIDCGDTPQVWKQTLAGQQLPWINVRAADDEVPVRYGIEGFPTKMILDAQGVIVARFTGEDPAFYTTLDSLARTTR</sequence>
<dbReference type="InterPro" id="IPR036249">
    <property type="entry name" value="Thioredoxin-like_sf"/>
</dbReference>
<feature type="domain" description="Thioredoxin" evidence="2">
    <location>
        <begin position="251"/>
        <end position="391"/>
    </location>
</feature>
<dbReference type="GO" id="GO:0016209">
    <property type="term" value="F:antioxidant activity"/>
    <property type="evidence" value="ECO:0007669"/>
    <property type="project" value="InterPro"/>
</dbReference>
<dbReference type="GO" id="GO:0016491">
    <property type="term" value="F:oxidoreductase activity"/>
    <property type="evidence" value="ECO:0007669"/>
    <property type="project" value="InterPro"/>
</dbReference>
<dbReference type="PANTHER" id="PTHR42852:SF13">
    <property type="entry name" value="PROTEIN DIPZ"/>
    <property type="match status" value="1"/>
</dbReference>
<dbReference type="InterPro" id="IPR017937">
    <property type="entry name" value="Thioredoxin_CS"/>
</dbReference>
<dbReference type="PROSITE" id="PS51257">
    <property type="entry name" value="PROKAR_LIPOPROTEIN"/>
    <property type="match status" value="1"/>
</dbReference>
<name>A0A379MQ26_9BACT</name>
<dbReference type="InterPro" id="IPR000866">
    <property type="entry name" value="AhpC/TSA"/>
</dbReference>
<accession>A0A379MQ26</accession>
<evidence type="ECO:0000313" key="4">
    <source>
        <dbReference type="Proteomes" id="UP000255233"/>
    </source>
</evidence>
<dbReference type="EMBL" id="UGVL01000001">
    <property type="protein sequence ID" value="SUE33824.1"/>
    <property type="molecule type" value="Genomic_DNA"/>
</dbReference>
<protein>
    <submittedName>
        <fullName evidence="3">Thiol-disulfide oxidoreductase resA</fullName>
    </submittedName>
</protein>
<dbReference type="STRING" id="880526.GCA_000427365_00411"/>
<dbReference type="PROSITE" id="PS00194">
    <property type="entry name" value="THIOREDOXIN_1"/>
    <property type="match status" value="1"/>
</dbReference>
<dbReference type="Pfam" id="PF00578">
    <property type="entry name" value="AhpC-TSA"/>
    <property type="match status" value="1"/>
</dbReference>